<name>A0A0E2AZM2_9LEPT</name>
<dbReference type="EMBL" id="AHMY02000056">
    <property type="protein sequence ID" value="EKO14403.1"/>
    <property type="molecule type" value="Genomic_DNA"/>
</dbReference>
<evidence type="ECO:0000256" key="4">
    <source>
        <dbReference type="SAM" id="Phobius"/>
    </source>
</evidence>
<dbReference type="RefSeq" id="WP_004766571.1">
    <property type="nucleotide sequence ID" value="NZ_AHMY02000056.1"/>
</dbReference>
<dbReference type="PROSITE" id="PS01124">
    <property type="entry name" value="HTH_ARAC_FAMILY_2"/>
    <property type="match status" value="1"/>
</dbReference>
<feature type="transmembrane region" description="Helical" evidence="4">
    <location>
        <begin position="38"/>
        <end position="58"/>
    </location>
</feature>
<dbReference type="SUPFAM" id="SSF46689">
    <property type="entry name" value="Homeodomain-like"/>
    <property type="match status" value="1"/>
</dbReference>
<keyword evidence="2 6" id="KW-0238">DNA-binding</keyword>
<reference evidence="6 7" key="1">
    <citation type="submission" date="2012-10" db="EMBL/GenBank/DDBJ databases">
        <authorList>
            <person name="Harkins D.M."/>
            <person name="Durkin A.S."/>
            <person name="Brinkac L.M."/>
            <person name="Selengut J.D."/>
            <person name="Sanka R."/>
            <person name="DePew J."/>
            <person name="Purushe J."/>
            <person name="Peacock S.J."/>
            <person name="Thaipadungpanit J."/>
            <person name="Wuthiekanun V.W."/>
            <person name="Day N.P."/>
            <person name="Vinetz J.M."/>
            <person name="Sutton G.G."/>
            <person name="Nelson W.C."/>
            <person name="Fouts D.E."/>
        </authorList>
    </citation>
    <scope>NUCLEOTIDE SEQUENCE [LARGE SCALE GENOMIC DNA]</scope>
    <source>
        <strain evidence="6 7">H1</strain>
    </source>
</reference>
<dbReference type="GO" id="GO:0043565">
    <property type="term" value="F:sequence-specific DNA binding"/>
    <property type="evidence" value="ECO:0007669"/>
    <property type="project" value="InterPro"/>
</dbReference>
<dbReference type="Pfam" id="PF12833">
    <property type="entry name" value="HTH_18"/>
    <property type="match status" value="1"/>
</dbReference>
<evidence type="ECO:0000259" key="5">
    <source>
        <dbReference type="PROSITE" id="PS01124"/>
    </source>
</evidence>
<keyword evidence="3" id="KW-0804">Transcription</keyword>
<evidence type="ECO:0000256" key="1">
    <source>
        <dbReference type="ARBA" id="ARBA00023015"/>
    </source>
</evidence>
<dbReference type="InterPro" id="IPR018060">
    <property type="entry name" value="HTH_AraC"/>
</dbReference>
<keyword evidence="1" id="KW-0805">Transcription regulation</keyword>
<keyword evidence="4" id="KW-0472">Membrane</keyword>
<protein>
    <submittedName>
        <fullName evidence="6">DNA-binding helix-turn-helix protein</fullName>
    </submittedName>
</protein>
<dbReference type="Gene3D" id="1.10.10.60">
    <property type="entry name" value="Homeodomain-like"/>
    <property type="match status" value="1"/>
</dbReference>
<dbReference type="AlphaFoldDB" id="A0A0E2AZM2"/>
<feature type="transmembrane region" description="Helical" evidence="4">
    <location>
        <begin position="103"/>
        <end position="122"/>
    </location>
</feature>
<organism evidence="6 7">
    <name type="scientific">Leptospira kirschneri str. H1</name>
    <dbReference type="NCBI Taxonomy" id="1049966"/>
    <lineage>
        <taxon>Bacteria</taxon>
        <taxon>Pseudomonadati</taxon>
        <taxon>Spirochaetota</taxon>
        <taxon>Spirochaetia</taxon>
        <taxon>Leptospirales</taxon>
        <taxon>Leptospiraceae</taxon>
        <taxon>Leptospira</taxon>
    </lineage>
</organism>
<gene>
    <name evidence="6" type="ORF">LEP1GSC081_0840</name>
</gene>
<feature type="transmembrane region" description="Helical" evidence="4">
    <location>
        <begin position="128"/>
        <end position="152"/>
    </location>
</feature>
<feature type="transmembrane region" description="Helical" evidence="4">
    <location>
        <begin position="161"/>
        <end position="184"/>
    </location>
</feature>
<keyword evidence="4" id="KW-1133">Transmembrane helix</keyword>
<comment type="caution">
    <text evidence="6">The sequence shown here is derived from an EMBL/GenBank/DDBJ whole genome shotgun (WGS) entry which is preliminary data.</text>
</comment>
<evidence type="ECO:0000256" key="2">
    <source>
        <dbReference type="ARBA" id="ARBA00023125"/>
    </source>
</evidence>
<evidence type="ECO:0000313" key="6">
    <source>
        <dbReference type="EMBL" id="EKO14403.1"/>
    </source>
</evidence>
<dbReference type="GO" id="GO:0003700">
    <property type="term" value="F:DNA-binding transcription factor activity"/>
    <property type="evidence" value="ECO:0007669"/>
    <property type="project" value="InterPro"/>
</dbReference>
<dbReference type="SMART" id="SM00342">
    <property type="entry name" value="HTH_ARAC"/>
    <property type="match status" value="1"/>
</dbReference>
<accession>A0A0E2AZM2</accession>
<feature type="domain" description="HTH araC/xylS-type" evidence="5">
    <location>
        <begin position="268"/>
        <end position="369"/>
    </location>
</feature>
<keyword evidence="4" id="KW-0812">Transmembrane</keyword>
<proteinExistence type="predicted"/>
<feature type="transmembrane region" description="Helical" evidence="4">
    <location>
        <begin position="190"/>
        <end position="206"/>
    </location>
</feature>
<evidence type="ECO:0000256" key="3">
    <source>
        <dbReference type="ARBA" id="ARBA00023163"/>
    </source>
</evidence>
<dbReference type="PANTHER" id="PTHR43280">
    <property type="entry name" value="ARAC-FAMILY TRANSCRIPTIONAL REGULATOR"/>
    <property type="match status" value="1"/>
</dbReference>
<dbReference type="InterPro" id="IPR009057">
    <property type="entry name" value="Homeodomain-like_sf"/>
</dbReference>
<sequence>MNVYIENFLNRVHSSKILSNFEYKVFLKSSLQKWFEKNIFSTFLVFFGLYLAIWNQTIPEISTSGDLYKFKLISIICGISIYSFLLLRLIILGIFEIQISYHYILKNAVIAIILSFTFLMYFEKPFFMMITGEVFCFGICIYTLLESGYLIFSRPYKKEYYFLFPILGGIGFGVLGNFIGTAFYNVEWNSISYYFYAFFIFTLYLLKRRIRIQTETKTSQNSVLILNSETQEITEQPCSVLEDGTLEFIEPLEEKNLLKEDDLKRAEERINGFIREKLYADDSIRLIDLSAYLGVSLHQASFYLNKYKNMGFSDFINQNRMNDAIRLLVEKKNMNLLDIAFECGFNSYTSFHRACKKWTGYSPKGLRKNATQSNGSNYEHFQISINLQKVEILSKNSESNELNTAVV</sequence>
<dbReference type="Proteomes" id="UP000006253">
    <property type="component" value="Unassembled WGS sequence"/>
</dbReference>
<dbReference type="PANTHER" id="PTHR43280:SF29">
    <property type="entry name" value="ARAC-FAMILY TRANSCRIPTIONAL REGULATOR"/>
    <property type="match status" value="1"/>
</dbReference>
<feature type="transmembrane region" description="Helical" evidence="4">
    <location>
        <begin position="70"/>
        <end position="91"/>
    </location>
</feature>
<evidence type="ECO:0000313" key="7">
    <source>
        <dbReference type="Proteomes" id="UP000006253"/>
    </source>
</evidence>